<keyword evidence="3" id="KW-1185">Reference proteome</keyword>
<gene>
    <name evidence="2" type="ORF">PG993_004374</name>
</gene>
<evidence type="ECO:0000313" key="3">
    <source>
        <dbReference type="Proteomes" id="UP001444661"/>
    </source>
</evidence>
<protein>
    <submittedName>
        <fullName evidence="2">Uncharacterized protein</fullName>
    </submittedName>
</protein>
<accession>A0ABR1TCL1</accession>
<reference evidence="2 3" key="1">
    <citation type="submission" date="2023-01" db="EMBL/GenBank/DDBJ databases">
        <title>Analysis of 21 Apiospora genomes using comparative genomics revels a genus with tremendous synthesis potential of carbohydrate active enzymes and secondary metabolites.</title>
        <authorList>
            <person name="Sorensen T."/>
        </authorList>
    </citation>
    <scope>NUCLEOTIDE SEQUENCE [LARGE SCALE GENOMIC DNA]</scope>
    <source>
        <strain evidence="2 3">CBS 33761</strain>
    </source>
</reference>
<sequence length="169" mass="17794">MPTTFDAPRAGAPSSYAKGGGRSVLAWPGDLLGIGDVLRRKRTSTSPASLIHESGLFVIERNRSTGEAGPLQRTASRQDLPRERASSYRHPESAVPARRGGGRGGGAPTSTDPATYPLRVRAARTPKVGRVCGPLEADSVTKRGYVEVVEGDSGPVVAERSSSPRPRPP</sequence>
<dbReference type="Proteomes" id="UP001444661">
    <property type="component" value="Unassembled WGS sequence"/>
</dbReference>
<proteinExistence type="predicted"/>
<evidence type="ECO:0000256" key="1">
    <source>
        <dbReference type="SAM" id="MobiDB-lite"/>
    </source>
</evidence>
<name>A0ABR1TCL1_9PEZI</name>
<dbReference type="EMBL" id="JAQQWK010000003">
    <property type="protein sequence ID" value="KAK8044350.1"/>
    <property type="molecule type" value="Genomic_DNA"/>
</dbReference>
<feature type="compositionally biased region" description="Basic and acidic residues" evidence="1">
    <location>
        <begin position="79"/>
        <end position="92"/>
    </location>
</feature>
<evidence type="ECO:0000313" key="2">
    <source>
        <dbReference type="EMBL" id="KAK8044350.1"/>
    </source>
</evidence>
<organism evidence="2 3">
    <name type="scientific">Apiospora rasikravindrae</name>
    <dbReference type="NCBI Taxonomy" id="990691"/>
    <lineage>
        <taxon>Eukaryota</taxon>
        <taxon>Fungi</taxon>
        <taxon>Dikarya</taxon>
        <taxon>Ascomycota</taxon>
        <taxon>Pezizomycotina</taxon>
        <taxon>Sordariomycetes</taxon>
        <taxon>Xylariomycetidae</taxon>
        <taxon>Amphisphaeriales</taxon>
        <taxon>Apiosporaceae</taxon>
        <taxon>Apiospora</taxon>
    </lineage>
</organism>
<feature type="region of interest" description="Disordered" evidence="1">
    <location>
        <begin position="62"/>
        <end position="122"/>
    </location>
</feature>
<feature type="region of interest" description="Disordered" evidence="1">
    <location>
        <begin position="1"/>
        <end position="21"/>
    </location>
</feature>
<comment type="caution">
    <text evidence="2">The sequence shown here is derived from an EMBL/GenBank/DDBJ whole genome shotgun (WGS) entry which is preliminary data.</text>
</comment>